<reference evidence="1" key="1">
    <citation type="submission" date="2021-01" db="EMBL/GenBank/DDBJ databases">
        <authorList>
            <person name="Corre E."/>
            <person name="Pelletier E."/>
            <person name="Niang G."/>
            <person name="Scheremetjew M."/>
            <person name="Finn R."/>
            <person name="Kale V."/>
            <person name="Holt S."/>
            <person name="Cochrane G."/>
            <person name="Meng A."/>
            <person name="Brown T."/>
            <person name="Cohen L."/>
        </authorList>
    </citation>
    <scope>NUCLEOTIDE SEQUENCE</scope>
    <source>
        <strain evidence="1">CCMP281</strain>
    </source>
</reference>
<proteinExistence type="predicted"/>
<sequence>MAAAAGAGGEGNQVLTNPRVTGAVIGRRFLPAAVFCRGSLGSNEFTDTSALEGTQVIALTCCVGSAGGGSASSKGGEHGCRGCALGVSKRVDRGVSSKTVVCALSTRPSESSISWARE</sequence>
<protein>
    <submittedName>
        <fullName evidence="1">Uncharacterized protein</fullName>
    </submittedName>
</protein>
<dbReference type="AlphaFoldDB" id="A0A7S3AJE8"/>
<accession>A0A7S3AJE8</accession>
<gene>
    <name evidence="1" type="ORF">HERI1096_LOCUS7115</name>
</gene>
<dbReference type="EMBL" id="HBHX01012765">
    <property type="protein sequence ID" value="CAE0106456.1"/>
    <property type="molecule type" value="Transcribed_RNA"/>
</dbReference>
<organism evidence="1">
    <name type="scientific">Haptolina ericina</name>
    <dbReference type="NCBI Taxonomy" id="156174"/>
    <lineage>
        <taxon>Eukaryota</taxon>
        <taxon>Haptista</taxon>
        <taxon>Haptophyta</taxon>
        <taxon>Prymnesiophyceae</taxon>
        <taxon>Prymnesiales</taxon>
        <taxon>Prymnesiaceae</taxon>
        <taxon>Haptolina</taxon>
    </lineage>
</organism>
<name>A0A7S3AJE8_9EUKA</name>
<evidence type="ECO:0000313" key="1">
    <source>
        <dbReference type="EMBL" id="CAE0106456.1"/>
    </source>
</evidence>